<feature type="region of interest" description="Disordered" evidence="1">
    <location>
        <begin position="74"/>
        <end position="99"/>
    </location>
</feature>
<dbReference type="Proteomes" id="UP000238137">
    <property type="component" value="Unassembled WGS sequence"/>
</dbReference>
<keyword evidence="2" id="KW-0812">Transmembrane</keyword>
<dbReference type="OrthoDB" id="7776983at2"/>
<organism evidence="3 4">
    <name type="scientific">Paracoccus methylarcula</name>
    <dbReference type="NCBI Taxonomy" id="72022"/>
    <lineage>
        <taxon>Bacteria</taxon>
        <taxon>Pseudomonadati</taxon>
        <taxon>Pseudomonadota</taxon>
        <taxon>Alphaproteobacteria</taxon>
        <taxon>Rhodobacterales</taxon>
        <taxon>Paracoccaceae</taxon>
        <taxon>Paracoccus</taxon>
    </lineage>
</organism>
<keyword evidence="4" id="KW-1185">Reference proteome</keyword>
<feature type="compositionally biased region" description="Low complexity" evidence="1">
    <location>
        <begin position="74"/>
        <end position="83"/>
    </location>
</feature>
<reference evidence="3" key="1">
    <citation type="submission" date="2018-05" db="EMBL/GenBank/DDBJ databases">
        <title>Reclassification of Methylarcula marina and Methylarcula terricola as Paracoccus methylarcula sp.nov., comb.nov. and Paracoccus terricola comb.nov.</title>
        <authorList>
            <person name="Shmareva M.N."/>
            <person name="Doronina N.V."/>
            <person name="Vasilenko O.V."/>
            <person name="Tarlachkov S.V."/>
            <person name="Trotsenko Y.A."/>
        </authorList>
    </citation>
    <scope>NUCLEOTIDE SEQUENCE [LARGE SCALE GENOMIC DNA]</scope>
    <source>
        <strain evidence="3">VKM B-2159</strain>
    </source>
</reference>
<dbReference type="EMBL" id="PXNQ02000004">
    <property type="protein sequence ID" value="RNF35052.1"/>
    <property type="molecule type" value="Genomic_DNA"/>
</dbReference>
<keyword evidence="2" id="KW-1133">Transmembrane helix</keyword>
<keyword evidence="2" id="KW-0472">Membrane</keyword>
<evidence type="ECO:0000256" key="2">
    <source>
        <dbReference type="SAM" id="Phobius"/>
    </source>
</evidence>
<comment type="caution">
    <text evidence="3">The sequence shown here is derived from an EMBL/GenBank/DDBJ whole genome shotgun (WGS) entry which is preliminary data.</text>
</comment>
<feature type="transmembrane region" description="Helical" evidence="2">
    <location>
        <begin position="7"/>
        <end position="29"/>
    </location>
</feature>
<proteinExistence type="predicted"/>
<feature type="transmembrane region" description="Helical" evidence="2">
    <location>
        <begin position="35"/>
        <end position="54"/>
    </location>
</feature>
<name>A0A3R7NCQ1_9RHOB</name>
<protein>
    <submittedName>
        <fullName evidence="3">Uncharacterized protein</fullName>
    </submittedName>
</protein>
<evidence type="ECO:0000256" key="1">
    <source>
        <dbReference type="SAM" id="MobiDB-lite"/>
    </source>
</evidence>
<accession>A0A3R7NCQ1</accession>
<evidence type="ECO:0000313" key="3">
    <source>
        <dbReference type="EMBL" id="RNF35052.1"/>
    </source>
</evidence>
<sequence>MSNLSDYMLLAGVALCVISVIAAIVQLLQTEPPRGAVITLLLGIVMIFAGAYTAPKPFHPQDILSAWTRVTGGEAADEAAGGDATEEGETAAEAEAPAN</sequence>
<evidence type="ECO:0000313" key="4">
    <source>
        <dbReference type="Proteomes" id="UP000238137"/>
    </source>
</evidence>
<gene>
    <name evidence="3" type="ORF">A7A09_008795</name>
</gene>
<dbReference type="RefSeq" id="WP_106691028.1">
    <property type="nucleotide sequence ID" value="NZ_PXNQ02000004.1"/>
</dbReference>
<dbReference type="AlphaFoldDB" id="A0A3R7NCQ1"/>